<organism evidence="2 3">
    <name type="scientific">Rotaria sordida</name>
    <dbReference type="NCBI Taxonomy" id="392033"/>
    <lineage>
        <taxon>Eukaryota</taxon>
        <taxon>Metazoa</taxon>
        <taxon>Spiralia</taxon>
        <taxon>Gnathifera</taxon>
        <taxon>Rotifera</taxon>
        <taxon>Eurotatoria</taxon>
        <taxon>Bdelloidea</taxon>
        <taxon>Philodinida</taxon>
        <taxon>Philodinidae</taxon>
        <taxon>Rotaria</taxon>
    </lineage>
</organism>
<dbReference type="Proteomes" id="UP000663882">
    <property type="component" value="Unassembled WGS sequence"/>
</dbReference>
<dbReference type="Proteomes" id="UP000663874">
    <property type="component" value="Unassembled WGS sequence"/>
</dbReference>
<accession>A0A820HAX0</accession>
<dbReference type="EMBL" id="CAJOBE010030185">
    <property type="protein sequence ID" value="CAF4288298.1"/>
    <property type="molecule type" value="Genomic_DNA"/>
</dbReference>
<comment type="caution">
    <text evidence="2">The sequence shown here is derived from an EMBL/GenBank/DDBJ whole genome shotgun (WGS) entry which is preliminary data.</text>
</comment>
<name>A0A820HAX0_9BILA</name>
<protein>
    <submittedName>
        <fullName evidence="2">Uncharacterized protein</fullName>
    </submittedName>
</protein>
<evidence type="ECO:0000313" key="2">
    <source>
        <dbReference type="EMBL" id="CAF4288298.1"/>
    </source>
</evidence>
<gene>
    <name evidence="2" type="ORF">FNK824_LOCUS40169</name>
    <name evidence="1" type="ORF">RFH988_LOCUS18584</name>
</gene>
<evidence type="ECO:0000313" key="3">
    <source>
        <dbReference type="Proteomes" id="UP000663874"/>
    </source>
</evidence>
<sequence>MRIPCNILPPKFNELEKFTSSNIYTPIIQNKIPTQVNNDRMKIIKERKCIWLNIALYAYEIKIQEYDHQYQTI</sequence>
<evidence type="ECO:0000313" key="1">
    <source>
        <dbReference type="EMBL" id="CAF1086747.1"/>
    </source>
</evidence>
<proteinExistence type="predicted"/>
<dbReference type="EMBL" id="CAJNOO010001050">
    <property type="protein sequence ID" value="CAF1086747.1"/>
    <property type="molecule type" value="Genomic_DNA"/>
</dbReference>
<dbReference type="AlphaFoldDB" id="A0A820HAX0"/>
<reference evidence="2" key="1">
    <citation type="submission" date="2021-02" db="EMBL/GenBank/DDBJ databases">
        <authorList>
            <person name="Nowell W R."/>
        </authorList>
    </citation>
    <scope>NUCLEOTIDE SEQUENCE</scope>
</reference>